<dbReference type="Proteomes" id="UP000190951">
    <property type="component" value="Plasmid p330"/>
</dbReference>
<keyword evidence="5" id="KW-0614">Plasmid</keyword>
<protein>
    <submittedName>
        <fullName evidence="5">ECF RNA polymerase sigma factor SigW</fullName>
    </submittedName>
</protein>
<name>A0A1S8LJR8_9CLOT</name>
<dbReference type="KEGG" id="crw:CROST_047350"/>
<dbReference type="GO" id="GO:0003677">
    <property type="term" value="F:DNA binding"/>
    <property type="evidence" value="ECO:0007669"/>
    <property type="project" value="InterPro"/>
</dbReference>
<dbReference type="Pfam" id="PF04542">
    <property type="entry name" value="Sigma70_r2"/>
    <property type="match status" value="1"/>
</dbReference>
<dbReference type="Gene3D" id="1.10.10.10">
    <property type="entry name" value="Winged helix-like DNA-binding domain superfamily/Winged helix DNA-binding domain"/>
    <property type="match status" value="1"/>
</dbReference>
<dbReference type="PANTHER" id="PTHR43133:SF60">
    <property type="entry name" value="RNA POLYMERASE SIGMA FACTOR SIGV"/>
    <property type="match status" value="1"/>
</dbReference>
<keyword evidence="3" id="KW-0731">Sigma factor</keyword>
<evidence type="ECO:0000256" key="4">
    <source>
        <dbReference type="ARBA" id="ARBA00023163"/>
    </source>
</evidence>
<geneLocation type="plasmid" evidence="5 6">
    <name>p330</name>
</geneLocation>
<accession>A0A1S8LJR8</accession>
<dbReference type="STRING" id="84029.CROST_06460"/>
<comment type="similarity">
    <text evidence="1">Belongs to the sigma-70 factor family. ECF subfamily.</text>
</comment>
<evidence type="ECO:0000313" key="6">
    <source>
        <dbReference type="Proteomes" id="UP000190951"/>
    </source>
</evidence>
<dbReference type="Gene3D" id="1.10.1740.10">
    <property type="match status" value="1"/>
</dbReference>
<dbReference type="NCBIfam" id="TIGR02937">
    <property type="entry name" value="sigma70-ECF"/>
    <property type="match status" value="1"/>
</dbReference>
<dbReference type="InterPro" id="IPR013324">
    <property type="entry name" value="RNA_pol_sigma_r3/r4-like"/>
</dbReference>
<dbReference type="EMBL" id="CP096984">
    <property type="protein sequence ID" value="URZ13957.1"/>
    <property type="molecule type" value="Genomic_DNA"/>
</dbReference>
<dbReference type="SUPFAM" id="SSF88659">
    <property type="entry name" value="Sigma3 and sigma4 domains of RNA polymerase sigma factors"/>
    <property type="match status" value="1"/>
</dbReference>
<keyword evidence="4" id="KW-0804">Transcription</keyword>
<evidence type="ECO:0000256" key="3">
    <source>
        <dbReference type="ARBA" id="ARBA00023082"/>
    </source>
</evidence>
<dbReference type="GO" id="GO:0006352">
    <property type="term" value="P:DNA-templated transcription initiation"/>
    <property type="evidence" value="ECO:0007669"/>
    <property type="project" value="InterPro"/>
</dbReference>
<reference evidence="5 6" key="1">
    <citation type="submission" date="2022-04" db="EMBL/GenBank/DDBJ databases">
        <title>Genome sequence of C. roseum typestrain.</title>
        <authorList>
            <person name="Poehlein A."/>
            <person name="Schoch T."/>
            <person name="Duerre P."/>
            <person name="Daniel R."/>
        </authorList>
    </citation>
    <scope>NUCLEOTIDE SEQUENCE [LARGE SCALE GENOMIC DNA]</scope>
    <source>
        <strain evidence="5 6">DSM 7320</strain>
        <plasmid evidence="5 6">p330</plasmid>
    </source>
</reference>
<evidence type="ECO:0000256" key="2">
    <source>
        <dbReference type="ARBA" id="ARBA00023015"/>
    </source>
</evidence>
<dbReference type="InterPro" id="IPR013325">
    <property type="entry name" value="RNA_pol_sigma_r2"/>
</dbReference>
<keyword evidence="2" id="KW-0805">Transcription regulation</keyword>
<dbReference type="GO" id="GO:0016987">
    <property type="term" value="F:sigma factor activity"/>
    <property type="evidence" value="ECO:0007669"/>
    <property type="project" value="UniProtKB-KW"/>
</dbReference>
<gene>
    <name evidence="5" type="primary">sigW_3</name>
    <name evidence="5" type="ORF">CROST_047350</name>
</gene>
<evidence type="ECO:0000256" key="1">
    <source>
        <dbReference type="ARBA" id="ARBA00010641"/>
    </source>
</evidence>
<dbReference type="Pfam" id="PF08281">
    <property type="entry name" value="Sigma70_r4_2"/>
    <property type="match status" value="1"/>
</dbReference>
<sequence>MSFIMDEISVGRNEIISQDLDQYGNMLLRLAYSYMKNIYDAEDVVQEVFIQLLKNMDIFESDSYKRNWLICVARNICKNKLKSAWFKKCIELEEVPCYDRYKDGNVLDSVMNLPLKYREIIYLYYYEEYTTVEISDLINKKESTVRSLLSRGRKLLKKKLKEEYDFE</sequence>
<dbReference type="InterPro" id="IPR039425">
    <property type="entry name" value="RNA_pol_sigma-70-like"/>
</dbReference>
<evidence type="ECO:0000313" key="5">
    <source>
        <dbReference type="EMBL" id="URZ13957.1"/>
    </source>
</evidence>
<proteinExistence type="inferred from homology"/>
<keyword evidence="6" id="KW-1185">Reference proteome</keyword>
<organism evidence="5 6">
    <name type="scientific">Clostridium felsineum</name>
    <dbReference type="NCBI Taxonomy" id="36839"/>
    <lineage>
        <taxon>Bacteria</taxon>
        <taxon>Bacillati</taxon>
        <taxon>Bacillota</taxon>
        <taxon>Clostridia</taxon>
        <taxon>Eubacteriales</taxon>
        <taxon>Clostridiaceae</taxon>
        <taxon>Clostridium</taxon>
    </lineage>
</organism>
<dbReference type="InterPro" id="IPR007627">
    <property type="entry name" value="RNA_pol_sigma70_r2"/>
</dbReference>
<dbReference type="SUPFAM" id="SSF88946">
    <property type="entry name" value="Sigma2 domain of RNA polymerase sigma factors"/>
    <property type="match status" value="1"/>
</dbReference>
<dbReference type="InterPro" id="IPR036388">
    <property type="entry name" value="WH-like_DNA-bd_sf"/>
</dbReference>
<dbReference type="AlphaFoldDB" id="A0A1S8LJR8"/>
<dbReference type="PANTHER" id="PTHR43133">
    <property type="entry name" value="RNA POLYMERASE ECF-TYPE SIGMA FACTO"/>
    <property type="match status" value="1"/>
</dbReference>
<dbReference type="InterPro" id="IPR014284">
    <property type="entry name" value="RNA_pol_sigma-70_dom"/>
</dbReference>
<dbReference type="InterPro" id="IPR013249">
    <property type="entry name" value="RNA_pol_sigma70_r4_t2"/>
</dbReference>